<dbReference type="PANTHER" id="PTHR43524:SF1">
    <property type="entry name" value="RADICAL SAM SUPERFAMILY PROTEIN"/>
    <property type="match status" value="1"/>
</dbReference>
<dbReference type="Pfam" id="PF04055">
    <property type="entry name" value="Radical_SAM"/>
    <property type="match status" value="1"/>
</dbReference>
<dbReference type="GO" id="GO:0003824">
    <property type="term" value="F:catalytic activity"/>
    <property type="evidence" value="ECO:0007669"/>
    <property type="project" value="InterPro"/>
</dbReference>
<dbReference type="SFLD" id="SFLDG01067">
    <property type="entry name" value="SPASM/twitch_domain_containing"/>
    <property type="match status" value="1"/>
</dbReference>
<evidence type="ECO:0000313" key="7">
    <source>
        <dbReference type="Proteomes" id="UP000295718"/>
    </source>
</evidence>
<dbReference type="CDD" id="cd21128">
    <property type="entry name" value="SPASM_rSAM"/>
    <property type="match status" value="1"/>
</dbReference>
<dbReference type="PROSITE" id="PS51918">
    <property type="entry name" value="RADICAL_SAM"/>
    <property type="match status" value="1"/>
</dbReference>
<evidence type="ECO:0000259" key="5">
    <source>
        <dbReference type="PROSITE" id="PS51918"/>
    </source>
</evidence>
<dbReference type="Proteomes" id="UP000295718">
    <property type="component" value="Unassembled WGS sequence"/>
</dbReference>
<dbReference type="OrthoDB" id="9782387at2"/>
<dbReference type="Gene3D" id="3.20.20.70">
    <property type="entry name" value="Aldolase class I"/>
    <property type="match status" value="1"/>
</dbReference>
<dbReference type="SFLD" id="SFLDS00029">
    <property type="entry name" value="Radical_SAM"/>
    <property type="match status" value="1"/>
</dbReference>
<dbReference type="PANTHER" id="PTHR43524">
    <property type="entry name" value="RADICAL SAM SUPERFAMILY PROTEIN"/>
    <property type="match status" value="1"/>
</dbReference>
<evidence type="ECO:0000256" key="2">
    <source>
        <dbReference type="ARBA" id="ARBA00022723"/>
    </source>
</evidence>
<keyword evidence="3" id="KW-0408">Iron</keyword>
<name>A0A4R1QX40_9FIRM</name>
<dbReference type="EMBL" id="SLUO01000016">
    <property type="protein sequence ID" value="TCL55220.1"/>
    <property type="molecule type" value="Genomic_DNA"/>
</dbReference>
<keyword evidence="7" id="KW-1185">Reference proteome</keyword>
<keyword evidence="1" id="KW-0949">S-adenosyl-L-methionine</keyword>
<gene>
    <name evidence="6" type="ORF">EDD76_11660</name>
</gene>
<dbReference type="RefSeq" id="WP_031392039.1">
    <property type="nucleotide sequence ID" value="NZ_JPNB01000002.1"/>
</dbReference>
<dbReference type="GO" id="GO:0046872">
    <property type="term" value="F:metal ion binding"/>
    <property type="evidence" value="ECO:0007669"/>
    <property type="project" value="UniProtKB-KW"/>
</dbReference>
<reference evidence="6 7" key="1">
    <citation type="submission" date="2019-03" db="EMBL/GenBank/DDBJ databases">
        <title>Genomic Encyclopedia of Type Strains, Phase IV (KMG-IV): sequencing the most valuable type-strain genomes for metagenomic binning, comparative biology and taxonomic classification.</title>
        <authorList>
            <person name="Goeker M."/>
        </authorList>
    </citation>
    <scope>NUCLEOTIDE SEQUENCE [LARGE SCALE GENOMIC DNA]</scope>
    <source>
        <strain evidence="6 7">DSM 100556</strain>
    </source>
</reference>
<dbReference type="CDD" id="cd01335">
    <property type="entry name" value="Radical_SAM"/>
    <property type="match status" value="1"/>
</dbReference>
<keyword evidence="2" id="KW-0479">Metal-binding</keyword>
<comment type="caution">
    <text evidence="6">The sequence shown here is derived from an EMBL/GenBank/DDBJ whole genome shotgun (WGS) entry which is preliminary data.</text>
</comment>
<dbReference type="SUPFAM" id="SSF102114">
    <property type="entry name" value="Radical SAM enzymes"/>
    <property type="match status" value="1"/>
</dbReference>
<dbReference type="AlphaFoldDB" id="A0A4R1QX40"/>
<organism evidence="6 7">
    <name type="scientific">Kineothrix alysoides</name>
    <dbReference type="NCBI Taxonomy" id="1469948"/>
    <lineage>
        <taxon>Bacteria</taxon>
        <taxon>Bacillati</taxon>
        <taxon>Bacillota</taxon>
        <taxon>Clostridia</taxon>
        <taxon>Lachnospirales</taxon>
        <taxon>Lachnospiraceae</taxon>
        <taxon>Kineothrix</taxon>
    </lineage>
</organism>
<evidence type="ECO:0000313" key="6">
    <source>
        <dbReference type="EMBL" id="TCL55220.1"/>
    </source>
</evidence>
<dbReference type="STRING" id="1469948.GCA_000732725_03414"/>
<accession>A0A4R1QX40</accession>
<protein>
    <submittedName>
        <fullName evidence="6">MoaA/NifB/PqqE/SkfB family radical SAM enzyme</fullName>
    </submittedName>
</protein>
<feature type="domain" description="Radical SAM core" evidence="5">
    <location>
        <begin position="55"/>
        <end position="266"/>
    </location>
</feature>
<dbReference type="InterPro" id="IPR058240">
    <property type="entry name" value="rSAM_sf"/>
</dbReference>
<dbReference type="GO" id="GO:0051536">
    <property type="term" value="F:iron-sulfur cluster binding"/>
    <property type="evidence" value="ECO:0007669"/>
    <property type="project" value="UniProtKB-KW"/>
</dbReference>
<evidence type="ECO:0000256" key="4">
    <source>
        <dbReference type="ARBA" id="ARBA00023014"/>
    </source>
</evidence>
<evidence type="ECO:0000256" key="3">
    <source>
        <dbReference type="ARBA" id="ARBA00023004"/>
    </source>
</evidence>
<dbReference type="InterPro" id="IPR007197">
    <property type="entry name" value="rSAM"/>
</dbReference>
<dbReference type="InterPro" id="IPR013785">
    <property type="entry name" value="Aldolase_TIM"/>
</dbReference>
<keyword evidence="4" id="KW-0411">Iron-sulfur</keyword>
<proteinExistence type="predicted"/>
<evidence type="ECO:0000256" key="1">
    <source>
        <dbReference type="ARBA" id="ARBA00022691"/>
    </source>
</evidence>
<sequence>MLNLNDFMNNGIKNISDTAGRFYLGNRRGQSFMLHTVSSLRRSAKIRAQQEQNGTHIPPFLIASIATECNLRCAGCYARANGSCSDGQVQEQLTADDWRRIFQEASDLGISFILLAGGEPLLRGDVIEAATGFDNIIFPVFTNGTMINEDYLNLFDQHRNLIPVLSIEGDAEKTDTRRGNGVSKRVEQAIKSLEERGILFGASITVTTENQNGVTEPVFVQSLRESGCGLVFYVEYVPVEKNTDHLILDEDNLRILAARIDGLRGKGNNKGMILLSFPGDEEAMGGCLAAGRGFFHINATGGAEPCPFSPYSEMNLKEQSLLTVLQSPFFERVREISAAEAVNHKGGCTLFQYEEEVTQALS</sequence>